<comment type="caution">
    <text evidence="1">The sequence shown here is derived from an EMBL/GenBank/DDBJ whole genome shotgun (WGS) entry which is preliminary data.</text>
</comment>
<sequence>MSKILISILATSIAFLLCGLNYFSNAEPLSGTNLSGGEKFPFILLIVGIHQNSGKEDHVCVGTLISKNQLLTSASCFEGWSLNNLRALLSVPAGPINRMKKRLKIASKTTFNDFVNQAKSEGTIVLPRSGDIAILELSDPASVPNIKINPVQISYSTDLPSPDSDIKVFGFGRPSEDKLFIFKKYGIVKILPKYQCNELADTLTPKFKKYVWANHIYCAQNSAKSVLAIDGDFGGPALGKNNELIGITFRGRPMAEKFRIIQKYQPNLIMNIGFYEDFLRKYIHV</sequence>
<gene>
    <name evidence="1" type="ORF">QAD02_004525</name>
</gene>
<proteinExistence type="predicted"/>
<reference evidence="1" key="1">
    <citation type="submission" date="2023-04" db="EMBL/GenBank/DDBJ databases">
        <title>A chromosome-level genome assembly of the parasitoid wasp Eretmocerus hayati.</title>
        <authorList>
            <person name="Zhong Y."/>
            <person name="Liu S."/>
            <person name="Liu Y."/>
        </authorList>
    </citation>
    <scope>NUCLEOTIDE SEQUENCE</scope>
    <source>
        <strain evidence="1">ZJU_SS_LIU_2023</strain>
    </source>
</reference>
<dbReference type="Proteomes" id="UP001239111">
    <property type="component" value="Chromosome 3"/>
</dbReference>
<protein>
    <submittedName>
        <fullName evidence="1">Uncharacterized protein</fullName>
    </submittedName>
</protein>
<dbReference type="EMBL" id="CM056743">
    <property type="protein sequence ID" value="KAJ8673263.1"/>
    <property type="molecule type" value="Genomic_DNA"/>
</dbReference>
<evidence type="ECO:0000313" key="2">
    <source>
        <dbReference type="Proteomes" id="UP001239111"/>
    </source>
</evidence>
<keyword evidence="2" id="KW-1185">Reference proteome</keyword>
<accession>A0ACC2NR33</accession>
<organism evidence="1 2">
    <name type="scientific">Eretmocerus hayati</name>
    <dbReference type="NCBI Taxonomy" id="131215"/>
    <lineage>
        <taxon>Eukaryota</taxon>
        <taxon>Metazoa</taxon>
        <taxon>Ecdysozoa</taxon>
        <taxon>Arthropoda</taxon>
        <taxon>Hexapoda</taxon>
        <taxon>Insecta</taxon>
        <taxon>Pterygota</taxon>
        <taxon>Neoptera</taxon>
        <taxon>Endopterygota</taxon>
        <taxon>Hymenoptera</taxon>
        <taxon>Apocrita</taxon>
        <taxon>Proctotrupomorpha</taxon>
        <taxon>Chalcidoidea</taxon>
        <taxon>Aphelinidae</taxon>
        <taxon>Aphelininae</taxon>
        <taxon>Eretmocerus</taxon>
    </lineage>
</organism>
<name>A0ACC2NR33_9HYME</name>
<evidence type="ECO:0000313" key="1">
    <source>
        <dbReference type="EMBL" id="KAJ8673263.1"/>
    </source>
</evidence>